<evidence type="ECO:0000313" key="5">
    <source>
        <dbReference type="EMBL" id="MDR7133190.1"/>
    </source>
</evidence>
<keyword evidence="1 3" id="KW-0732">Signal</keyword>
<dbReference type="InterPro" id="IPR017937">
    <property type="entry name" value="Thioredoxin_CS"/>
</dbReference>
<feature type="domain" description="Thioredoxin" evidence="4">
    <location>
        <begin position="21"/>
        <end position="218"/>
    </location>
</feature>
<reference evidence="5 6" key="1">
    <citation type="submission" date="2023-07" db="EMBL/GenBank/DDBJ databases">
        <title>Sorghum-associated microbial communities from plants grown in Nebraska, USA.</title>
        <authorList>
            <person name="Schachtman D."/>
        </authorList>
    </citation>
    <scope>NUCLEOTIDE SEQUENCE [LARGE SCALE GENOMIC DNA]</scope>
    <source>
        <strain evidence="5 6">BE198</strain>
    </source>
</reference>
<gene>
    <name evidence="5" type="ORF">J2X06_000374</name>
</gene>
<dbReference type="PROSITE" id="PS51318">
    <property type="entry name" value="TAT"/>
    <property type="match status" value="1"/>
</dbReference>
<feature type="chain" id="PRO_5046157310" evidence="3">
    <location>
        <begin position="25"/>
        <end position="226"/>
    </location>
</feature>
<dbReference type="InterPro" id="IPR036249">
    <property type="entry name" value="Thioredoxin-like_sf"/>
</dbReference>
<organism evidence="5 6">
    <name type="scientific">Lysobacter niastensis</name>
    <dbReference type="NCBI Taxonomy" id="380629"/>
    <lineage>
        <taxon>Bacteria</taxon>
        <taxon>Pseudomonadati</taxon>
        <taxon>Pseudomonadota</taxon>
        <taxon>Gammaproteobacteria</taxon>
        <taxon>Lysobacterales</taxon>
        <taxon>Lysobacteraceae</taxon>
        <taxon>Lysobacter</taxon>
    </lineage>
</organism>
<dbReference type="RefSeq" id="WP_310057533.1">
    <property type="nucleotide sequence ID" value="NZ_JAVDVY010000001.1"/>
</dbReference>
<evidence type="ECO:0000256" key="2">
    <source>
        <dbReference type="ARBA" id="ARBA00023284"/>
    </source>
</evidence>
<evidence type="ECO:0000256" key="1">
    <source>
        <dbReference type="ARBA" id="ARBA00022729"/>
    </source>
</evidence>
<dbReference type="PROSITE" id="PS51352">
    <property type="entry name" value="THIOREDOXIN_2"/>
    <property type="match status" value="1"/>
</dbReference>
<dbReference type="InterPro" id="IPR012336">
    <property type="entry name" value="Thioredoxin-like_fold"/>
</dbReference>
<evidence type="ECO:0000313" key="6">
    <source>
        <dbReference type="Proteomes" id="UP001251524"/>
    </source>
</evidence>
<accession>A0ABU1W6J0</accession>
<comment type="caution">
    <text evidence="5">The sequence shown here is derived from an EMBL/GenBank/DDBJ whole genome shotgun (WGS) entry which is preliminary data.</text>
</comment>
<dbReference type="SUPFAM" id="SSF52833">
    <property type="entry name" value="Thioredoxin-like"/>
    <property type="match status" value="1"/>
</dbReference>
<proteinExistence type="predicted"/>
<name>A0ABU1W6J0_9GAMM</name>
<dbReference type="InterPro" id="IPR050824">
    <property type="entry name" value="Thiol_disulfide_DsbA"/>
</dbReference>
<dbReference type="InterPro" id="IPR013766">
    <property type="entry name" value="Thioredoxin_domain"/>
</dbReference>
<dbReference type="Gene3D" id="3.40.30.10">
    <property type="entry name" value="Glutaredoxin"/>
    <property type="match status" value="1"/>
</dbReference>
<dbReference type="PANTHER" id="PTHR35891">
    <property type="entry name" value="THIOL:DISULFIDE INTERCHANGE PROTEIN DSBA"/>
    <property type="match status" value="1"/>
</dbReference>
<dbReference type="PROSITE" id="PS00194">
    <property type="entry name" value="THIOREDOXIN_1"/>
    <property type="match status" value="1"/>
</dbReference>
<keyword evidence="2" id="KW-0676">Redox-active center</keyword>
<feature type="signal peptide" evidence="3">
    <location>
        <begin position="1"/>
        <end position="24"/>
    </location>
</feature>
<dbReference type="InterPro" id="IPR023205">
    <property type="entry name" value="DsbA/DsbL"/>
</dbReference>
<dbReference type="CDD" id="cd03019">
    <property type="entry name" value="DsbA_DsbA"/>
    <property type="match status" value="1"/>
</dbReference>
<dbReference type="InterPro" id="IPR006311">
    <property type="entry name" value="TAT_signal"/>
</dbReference>
<keyword evidence="6" id="KW-1185">Reference proteome</keyword>
<protein>
    <submittedName>
        <fullName evidence="5">Thiol:disulfide interchange protein DsbA</fullName>
    </submittedName>
</protein>
<dbReference type="EMBL" id="JAVDVY010000001">
    <property type="protein sequence ID" value="MDR7133190.1"/>
    <property type="molecule type" value="Genomic_DNA"/>
</dbReference>
<dbReference type="PANTHER" id="PTHR35891:SF2">
    <property type="entry name" value="THIOL:DISULFIDE INTERCHANGE PROTEIN DSBA"/>
    <property type="match status" value="1"/>
</dbReference>
<sequence length="226" mass="24302">MSRRFFLSAVLATVSALALAPALAADAPAKAAVSTPIVEGVDYVVIEDGKPFAPPVKGKVEVVEVFGYTCPHCAHFEPTVSTWKAKRTKDVNFVALAAPFGGYWMPYAKAYYSAQELGVTGRTHAAVFKALHEDHALPINGATVGELATFYAGYGVDPVKFTQTFDSPKVQARMDQAREFIMHSGVDGTPTMVVNGKYRVTGARSFDDALRIVDALVAREKSAGKR</sequence>
<dbReference type="Pfam" id="PF13462">
    <property type="entry name" value="Thioredoxin_4"/>
    <property type="match status" value="1"/>
</dbReference>
<evidence type="ECO:0000259" key="4">
    <source>
        <dbReference type="PROSITE" id="PS51352"/>
    </source>
</evidence>
<evidence type="ECO:0000256" key="3">
    <source>
        <dbReference type="SAM" id="SignalP"/>
    </source>
</evidence>
<dbReference type="Proteomes" id="UP001251524">
    <property type="component" value="Unassembled WGS sequence"/>
</dbReference>